<gene>
    <name evidence="1" type="ORF">BDV98DRAFT_581085</name>
</gene>
<keyword evidence="2" id="KW-1185">Reference proteome</keyword>
<protein>
    <submittedName>
        <fullName evidence="1">Uncharacterized protein</fullName>
    </submittedName>
</protein>
<evidence type="ECO:0000313" key="1">
    <source>
        <dbReference type="EMBL" id="TFL04064.1"/>
    </source>
</evidence>
<dbReference type="OrthoDB" id="6511194at2759"/>
<accession>A0A5C3R069</accession>
<dbReference type="AlphaFoldDB" id="A0A5C3R069"/>
<evidence type="ECO:0000313" key="2">
    <source>
        <dbReference type="Proteomes" id="UP000305067"/>
    </source>
</evidence>
<sequence>MILDFLSVEWGGYYIPHFTGESQALLMFDNAPSYQKQAEDALLARKMPKGPKNVWPTQGPWMQDRKLPNSQPQLFCYPANHTKWPGWFKGMEQFIRECDFIGQKSALEKMIVARGHLCNFYPKYHSWAAGCTGMDTGYLKKKYRGHQMLPAGILREVRAAVDSL</sequence>
<organism evidence="1 2">
    <name type="scientific">Pterulicium gracile</name>
    <dbReference type="NCBI Taxonomy" id="1884261"/>
    <lineage>
        <taxon>Eukaryota</taxon>
        <taxon>Fungi</taxon>
        <taxon>Dikarya</taxon>
        <taxon>Basidiomycota</taxon>
        <taxon>Agaricomycotina</taxon>
        <taxon>Agaricomycetes</taxon>
        <taxon>Agaricomycetidae</taxon>
        <taxon>Agaricales</taxon>
        <taxon>Pleurotineae</taxon>
        <taxon>Pterulaceae</taxon>
        <taxon>Pterulicium</taxon>
    </lineage>
</organism>
<proteinExistence type="predicted"/>
<dbReference type="EMBL" id="ML178819">
    <property type="protein sequence ID" value="TFL04064.1"/>
    <property type="molecule type" value="Genomic_DNA"/>
</dbReference>
<dbReference type="Proteomes" id="UP000305067">
    <property type="component" value="Unassembled WGS sequence"/>
</dbReference>
<reference evidence="1 2" key="1">
    <citation type="journal article" date="2019" name="Nat. Ecol. Evol.">
        <title>Megaphylogeny resolves global patterns of mushroom evolution.</title>
        <authorList>
            <person name="Varga T."/>
            <person name="Krizsan K."/>
            <person name="Foldi C."/>
            <person name="Dima B."/>
            <person name="Sanchez-Garcia M."/>
            <person name="Sanchez-Ramirez S."/>
            <person name="Szollosi G.J."/>
            <person name="Szarkandi J.G."/>
            <person name="Papp V."/>
            <person name="Albert L."/>
            <person name="Andreopoulos W."/>
            <person name="Angelini C."/>
            <person name="Antonin V."/>
            <person name="Barry K.W."/>
            <person name="Bougher N.L."/>
            <person name="Buchanan P."/>
            <person name="Buyck B."/>
            <person name="Bense V."/>
            <person name="Catcheside P."/>
            <person name="Chovatia M."/>
            <person name="Cooper J."/>
            <person name="Damon W."/>
            <person name="Desjardin D."/>
            <person name="Finy P."/>
            <person name="Geml J."/>
            <person name="Haridas S."/>
            <person name="Hughes K."/>
            <person name="Justo A."/>
            <person name="Karasinski D."/>
            <person name="Kautmanova I."/>
            <person name="Kiss B."/>
            <person name="Kocsube S."/>
            <person name="Kotiranta H."/>
            <person name="LaButti K.M."/>
            <person name="Lechner B.E."/>
            <person name="Liimatainen K."/>
            <person name="Lipzen A."/>
            <person name="Lukacs Z."/>
            <person name="Mihaltcheva S."/>
            <person name="Morgado L.N."/>
            <person name="Niskanen T."/>
            <person name="Noordeloos M.E."/>
            <person name="Ohm R.A."/>
            <person name="Ortiz-Santana B."/>
            <person name="Ovrebo C."/>
            <person name="Racz N."/>
            <person name="Riley R."/>
            <person name="Savchenko A."/>
            <person name="Shiryaev A."/>
            <person name="Soop K."/>
            <person name="Spirin V."/>
            <person name="Szebenyi C."/>
            <person name="Tomsovsky M."/>
            <person name="Tulloss R.E."/>
            <person name="Uehling J."/>
            <person name="Grigoriev I.V."/>
            <person name="Vagvolgyi C."/>
            <person name="Papp T."/>
            <person name="Martin F.M."/>
            <person name="Miettinen O."/>
            <person name="Hibbett D.S."/>
            <person name="Nagy L.G."/>
        </authorList>
    </citation>
    <scope>NUCLEOTIDE SEQUENCE [LARGE SCALE GENOMIC DNA]</scope>
    <source>
        <strain evidence="1 2">CBS 309.79</strain>
    </source>
</reference>
<name>A0A5C3R069_9AGAR</name>